<feature type="compositionally biased region" description="Acidic residues" evidence="6">
    <location>
        <begin position="681"/>
        <end position="693"/>
    </location>
</feature>
<feature type="region of interest" description="Disordered" evidence="6">
    <location>
        <begin position="798"/>
        <end position="822"/>
    </location>
</feature>
<feature type="compositionally biased region" description="Low complexity" evidence="6">
    <location>
        <begin position="846"/>
        <end position="864"/>
    </location>
</feature>
<feature type="compositionally biased region" description="Polar residues" evidence="6">
    <location>
        <begin position="318"/>
        <end position="335"/>
    </location>
</feature>
<dbReference type="PROSITE" id="PS00028">
    <property type="entry name" value="ZINC_FINGER_C2H2_1"/>
    <property type="match status" value="2"/>
</dbReference>
<dbReference type="PANTHER" id="PTHR24408">
    <property type="entry name" value="ZINC FINGER PROTEIN"/>
    <property type="match status" value="1"/>
</dbReference>
<dbReference type="GO" id="GO:0000981">
    <property type="term" value="F:DNA-binding transcription factor activity, RNA polymerase II-specific"/>
    <property type="evidence" value="ECO:0007669"/>
    <property type="project" value="TreeGrafter"/>
</dbReference>
<dbReference type="GO" id="GO:0043565">
    <property type="term" value="F:sequence-specific DNA binding"/>
    <property type="evidence" value="ECO:0007669"/>
    <property type="project" value="TreeGrafter"/>
</dbReference>
<protein>
    <recommendedName>
        <fullName evidence="7">C2H2-type domain-containing protein</fullName>
    </recommendedName>
</protein>
<evidence type="ECO:0000256" key="1">
    <source>
        <dbReference type="ARBA" id="ARBA00022723"/>
    </source>
</evidence>
<dbReference type="SMART" id="SM00355">
    <property type="entry name" value="ZnF_C2H2"/>
    <property type="match status" value="2"/>
</dbReference>
<feature type="compositionally biased region" description="Basic and acidic residues" evidence="6">
    <location>
        <begin position="591"/>
        <end position="603"/>
    </location>
</feature>
<dbReference type="GO" id="GO:0008270">
    <property type="term" value="F:zinc ion binding"/>
    <property type="evidence" value="ECO:0007669"/>
    <property type="project" value="UniProtKB-KW"/>
</dbReference>
<evidence type="ECO:0000256" key="5">
    <source>
        <dbReference type="PROSITE-ProRule" id="PRU00042"/>
    </source>
</evidence>
<sequence length="933" mass="98338">MRIRRAAVHLAQSGKVSVGEGSSWDEASDAATADTAWSSTALVLDDLARWSGSAPRRPYSPYRPQPVLTANPAALSSTPADDPAPSPPGARTATASPASIHEWAPVDDMAQHRAGHYDPPGVPHPLQLAAHRQSLPSIDLGRDHHHHFEQQQQQQQRDYDEQRRRMSMSALSHGHPGDEYAHHLDDSPQFAPSSAPAAGDGGGGYDAQGAHEHYGDDQGYASASHFAPHPAYSSSSSSQGQYGRPYPHAPYDHHSPLAAAAPRSAGSRPSSRYGANMSPNGYDAAPPPPLQHPAYHPRSSSFSQPLPPMSLVPEGAHSSATFCYSPQTGPLPSISQQQQQQQQQVYQHQQQQHERRPSYQDAPDPYPADESFAYAPPPVDHNSAPYHDGGYAHNPTFSHPAYARASTATQPGPPSLSMNTSFARPSTSHAAPMSSTPASANTLHASPWSGPPPPSSLSLGALAQRRRSATDALQQGYYSRRLSHEEEERRRASLGGALSRSLGPSSSAGSLGRRSVDYAASGLVGPASAGQSPEVHGDRQLGPAPIPLSSKHTLPQRQNSGGGSAASASAARSPQLRFAPPPPAGPGPSSARERRASGDREGAVPRVVEEDEGDDELVEDELDSPRSTSGGRTSRAASAGSRSETPVGSRRASTTGTFVGAGAGAGTGSKRRRLSAAMVGDFDEDGDFAEDDGGGSGKGRREPTSKKFTCPHPSCGRAFARNFNLMSHIKSHQGIREFKCPECNKLFSRKHDCTRHCIAIHHYDKDGQAPVGKQPVYVAQDILPVGVMVERAKERQRAASDAALSSSASSSANNAPLLSGSRPLGARVPLLSTGAEPVLLQPPPLSATTPSSASSTSTPSLPTPIDGRPPIPLHLPPPHHALQHPAYPPPPPPAQPLYAADESTPRAVGPASPQIGFAPPPPPVRRAVMGDEQ</sequence>
<feature type="compositionally biased region" description="Pro residues" evidence="6">
    <location>
        <begin position="867"/>
        <end position="879"/>
    </location>
</feature>
<feature type="compositionally biased region" description="Low complexity" evidence="6">
    <location>
        <begin position="493"/>
        <end position="513"/>
    </location>
</feature>
<evidence type="ECO:0000256" key="4">
    <source>
        <dbReference type="ARBA" id="ARBA00022833"/>
    </source>
</evidence>
<dbReference type="InterPro" id="IPR036236">
    <property type="entry name" value="Znf_C2H2_sf"/>
</dbReference>
<feature type="compositionally biased region" description="Basic and acidic residues" evidence="6">
    <location>
        <begin position="482"/>
        <end position="491"/>
    </location>
</feature>
<keyword evidence="2" id="KW-0677">Repeat</keyword>
<dbReference type="Proteomes" id="UP000053890">
    <property type="component" value="Unassembled WGS sequence"/>
</dbReference>
<dbReference type="CDD" id="cd20335">
    <property type="entry name" value="BRcat_RBR"/>
    <property type="match status" value="1"/>
</dbReference>
<proteinExistence type="predicted"/>
<feature type="domain" description="C2H2-type" evidence="7">
    <location>
        <begin position="738"/>
        <end position="766"/>
    </location>
</feature>
<reference evidence="8 9" key="1">
    <citation type="journal article" date="2015" name="Front. Microbiol.">
        <title>Genome sequence of the plant growth promoting endophytic yeast Rhodotorula graminis WP1.</title>
        <authorList>
            <person name="Firrincieli A."/>
            <person name="Otillar R."/>
            <person name="Salamov A."/>
            <person name="Schmutz J."/>
            <person name="Khan Z."/>
            <person name="Redman R.S."/>
            <person name="Fleck N.D."/>
            <person name="Lindquist E."/>
            <person name="Grigoriev I.V."/>
            <person name="Doty S.L."/>
        </authorList>
    </citation>
    <scope>NUCLEOTIDE SEQUENCE [LARGE SCALE GENOMIC DNA]</scope>
    <source>
        <strain evidence="8 9">WP1</strain>
    </source>
</reference>
<dbReference type="OrthoDB" id="8117402at2759"/>
<evidence type="ECO:0000256" key="6">
    <source>
        <dbReference type="SAM" id="MobiDB-lite"/>
    </source>
</evidence>
<feature type="compositionally biased region" description="Low complexity" evidence="6">
    <location>
        <begin position="256"/>
        <end position="272"/>
    </location>
</feature>
<evidence type="ECO:0000256" key="2">
    <source>
        <dbReference type="ARBA" id="ARBA00022737"/>
    </source>
</evidence>
<dbReference type="GO" id="GO:0005634">
    <property type="term" value="C:nucleus"/>
    <property type="evidence" value="ECO:0007669"/>
    <property type="project" value="TreeGrafter"/>
</dbReference>
<feature type="compositionally biased region" description="Low complexity" evidence="6">
    <location>
        <begin position="799"/>
        <end position="821"/>
    </location>
</feature>
<feature type="region of interest" description="Disordered" evidence="6">
    <location>
        <begin position="1"/>
        <end position="26"/>
    </location>
</feature>
<feature type="region of interest" description="Disordered" evidence="6">
    <location>
        <begin position="145"/>
        <end position="709"/>
    </location>
</feature>
<dbReference type="AlphaFoldDB" id="A0A0P9EN90"/>
<feature type="compositionally biased region" description="Polar residues" evidence="6">
    <location>
        <begin position="406"/>
        <end position="444"/>
    </location>
</feature>
<accession>A0A0P9EN90</accession>
<feature type="region of interest" description="Disordered" evidence="6">
    <location>
        <begin position="54"/>
        <end position="96"/>
    </location>
</feature>
<dbReference type="SUPFAM" id="SSF57667">
    <property type="entry name" value="beta-beta-alpha zinc fingers"/>
    <property type="match status" value="1"/>
</dbReference>
<dbReference type="OMA" id="DTERNRG"/>
<organism evidence="8 9">
    <name type="scientific">Rhodotorula graminis (strain WP1)</name>
    <dbReference type="NCBI Taxonomy" id="578459"/>
    <lineage>
        <taxon>Eukaryota</taxon>
        <taxon>Fungi</taxon>
        <taxon>Dikarya</taxon>
        <taxon>Basidiomycota</taxon>
        <taxon>Pucciniomycotina</taxon>
        <taxon>Microbotryomycetes</taxon>
        <taxon>Sporidiobolales</taxon>
        <taxon>Sporidiobolaceae</taxon>
        <taxon>Rhodotorula</taxon>
    </lineage>
</organism>
<keyword evidence="9" id="KW-1185">Reference proteome</keyword>
<dbReference type="GeneID" id="28978160"/>
<feature type="compositionally biased region" description="Polar residues" evidence="6">
    <location>
        <begin position="550"/>
        <end position="559"/>
    </location>
</feature>
<evidence type="ECO:0000313" key="8">
    <source>
        <dbReference type="EMBL" id="KPV73442.1"/>
    </source>
</evidence>
<feature type="domain" description="C2H2-type" evidence="7">
    <location>
        <begin position="708"/>
        <end position="737"/>
    </location>
</feature>
<feature type="compositionally biased region" description="Acidic residues" evidence="6">
    <location>
        <begin position="609"/>
        <end position="622"/>
    </location>
</feature>
<dbReference type="STRING" id="578459.A0A0P9EN90"/>
<keyword evidence="3 5" id="KW-0863">Zinc-finger</keyword>
<dbReference type="InterPro" id="IPR013087">
    <property type="entry name" value="Znf_C2H2_type"/>
</dbReference>
<gene>
    <name evidence="8" type="ORF">RHOBADRAFT_55180</name>
</gene>
<keyword evidence="4" id="KW-0862">Zinc</keyword>
<feature type="compositionally biased region" description="Low complexity" evidence="6">
    <location>
        <begin position="55"/>
        <end position="81"/>
    </location>
</feature>
<evidence type="ECO:0000256" key="3">
    <source>
        <dbReference type="ARBA" id="ARBA00022771"/>
    </source>
</evidence>
<dbReference type="PROSITE" id="PS50157">
    <property type="entry name" value="ZINC_FINGER_C2H2_2"/>
    <property type="match status" value="2"/>
</dbReference>
<name>A0A0P9EN90_RHOGW</name>
<dbReference type="Gene3D" id="3.30.160.60">
    <property type="entry name" value="Classic Zinc Finger"/>
    <property type="match status" value="1"/>
</dbReference>
<dbReference type="PANTHER" id="PTHR24408:SF58">
    <property type="entry name" value="TRANSCRIPTION FACTOR (TFIIIA), PUTATIVE (AFU_ORTHOLOGUE AFUA_1G05150)-RELATED"/>
    <property type="match status" value="1"/>
</dbReference>
<feature type="compositionally biased region" description="Low complexity" evidence="6">
    <location>
        <begin position="626"/>
        <end position="643"/>
    </location>
</feature>
<dbReference type="EMBL" id="KQ474083">
    <property type="protein sequence ID" value="KPV73442.1"/>
    <property type="molecule type" value="Genomic_DNA"/>
</dbReference>
<dbReference type="RefSeq" id="XP_018269491.1">
    <property type="nucleotide sequence ID" value="XM_018417712.1"/>
</dbReference>
<keyword evidence="1" id="KW-0479">Metal-binding</keyword>
<feature type="compositionally biased region" description="Pro residues" evidence="6">
    <location>
        <begin position="886"/>
        <end position="895"/>
    </location>
</feature>
<feature type="compositionally biased region" description="Low complexity" evidence="6">
    <location>
        <begin position="336"/>
        <end position="350"/>
    </location>
</feature>
<evidence type="ECO:0000259" key="7">
    <source>
        <dbReference type="PROSITE" id="PS50157"/>
    </source>
</evidence>
<feature type="region of interest" description="Disordered" evidence="6">
    <location>
        <begin position="836"/>
        <end position="933"/>
    </location>
</feature>
<feature type="compositionally biased region" description="Low complexity" evidence="6">
    <location>
        <begin position="220"/>
        <end position="238"/>
    </location>
</feature>
<feature type="compositionally biased region" description="Basic and acidic residues" evidence="6">
    <location>
        <begin position="175"/>
        <end position="186"/>
    </location>
</feature>
<evidence type="ECO:0000313" key="9">
    <source>
        <dbReference type="Proteomes" id="UP000053890"/>
    </source>
</evidence>